<organism evidence="7 8">
    <name type="scientific">Leclercia adecarboxylata</name>
    <dbReference type="NCBI Taxonomy" id="83655"/>
    <lineage>
        <taxon>Bacteria</taxon>
        <taxon>Pseudomonadati</taxon>
        <taxon>Pseudomonadota</taxon>
        <taxon>Gammaproteobacteria</taxon>
        <taxon>Enterobacterales</taxon>
        <taxon>Enterobacteriaceae</taxon>
        <taxon>Leclercia</taxon>
    </lineage>
</organism>
<evidence type="ECO:0000256" key="4">
    <source>
        <dbReference type="ARBA" id="ARBA00023136"/>
    </source>
</evidence>
<keyword evidence="3 5" id="KW-1133">Transmembrane helix</keyword>
<keyword evidence="4 5" id="KW-0472">Membrane</keyword>
<evidence type="ECO:0000256" key="2">
    <source>
        <dbReference type="ARBA" id="ARBA00022692"/>
    </source>
</evidence>
<name>A0A4U9HH71_9ENTR</name>
<dbReference type="InterPro" id="IPR004841">
    <property type="entry name" value="AA-permease/SLC12A_dom"/>
</dbReference>
<dbReference type="Proteomes" id="UP000310719">
    <property type="component" value="Chromosome"/>
</dbReference>
<accession>A0A4U9HH71</accession>
<evidence type="ECO:0000259" key="6">
    <source>
        <dbReference type="Pfam" id="PF00324"/>
    </source>
</evidence>
<dbReference type="Gene3D" id="1.20.1740.10">
    <property type="entry name" value="Amino acid/polyamine transporter I"/>
    <property type="match status" value="1"/>
</dbReference>
<dbReference type="Pfam" id="PF00324">
    <property type="entry name" value="AA_permease"/>
    <property type="match status" value="1"/>
</dbReference>
<dbReference type="GO" id="GO:0055085">
    <property type="term" value="P:transmembrane transport"/>
    <property type="evidence" value="ECO:0007669"/>
    <property type="project" value="InterPro"/>
</dbReference>
<keyword evidence="2 5" id="KW-0812">Transmembrane</keyword>
<feature type="domain" description="Amino acid permease/ SLC12A" evidence="6">
    <location>
        <begin position="2"/>
        <end position="51"/>
    </location>
</feature>
<evidence type="ECO:0000313" key="7">
    <source>
        <dbReference type="EMBL" id="VTP63287.1"/>
    </source>
</evidence>
<gene>
    <name evidence="7" type="ORF">NCTC13032_00786</name>
</gene>
<evidence type="ECO:0000256" key="3">
    <source>
        <dbReference type="ARBA" id="ARBA00022989"/>
    </source>
</evidence>
<reference evidence="7 8" key="1">
    <citation type="submission" date="2019-05" db="EMBL/GenBank/DDBJ databases">
        <authorList>
            <consortium name="Pathogen Informatics"/>
        </authorList>
    </citation>
    <scope>NUCLEOTIDE SEQUENCE [LARGE SCALE GENOMIC DNA]</scope>
    <source>
        <strain evidence="7 8">NCTC13032</strain>
    </source>
</reference>
<evidence type="ECO:0000256" key="1">
    <source>
        <dbReference type="ARBA" id="ARBA00004141"/>
    </source>
</evidence>
<dbReference type="AlphaFoldDB" id="A0A4U9HH71"/>
<evidence type="ECO:0000313" key="8">
    <source>
        <dbReference type="Proteomes" id="UP000310719"/>
    </source>
</evidence>
<evidence type="ECO:0000256" key="5">
    <source>
        <dbReference type="SAM" id="Phobius"/>
    </source>
</evidence>
<feature type="transmembrane region" description="Helical" evidence="5">
    <location>
        <begin position="31"/>
        <end position="56"/>
    </location>
</feature>
<dbReference type="EMBL" id="LR590464">
    <property type="protein sequence ID" value="VTP63287.1"/>
    <property type="molecule type" value="Genomic_DNA"/>
</dbReference>
<protein>
    <submittedName>
        <fullName evidence="7">Cationic amino acid transport permease</fullName>
    </submittedName>
</protein>
<sequence>MAAALIGLFMFFGFEACGNVAEEVKNPSKKIPVAMILSIVFGAISAIISILGYLLASAKI</sequence>
<comment type="subcellular location">
    <subcellularLocation>
        <location evidence="1">Membrane</location>
        <topology evidence="1">Multi-pass membrane protein</topology>
    </subcellularLocation>
</comment>
<dbReference type="GO" id="GO:0016020">
    <property type="term" value="C:membrane"/>
    <property type="evidence" value="ECO:0007669"/>
    <property type="project" value="UniProtKB-SubCell"/>
</dbReference>
<proteinExistence type="predicted"/>